<proteinExistence type="predicted"/>
<organism evidence="1 2">
    <name type="scientific">Melia azedarach</name>
    <name type="common">Chinaberry tree</name>
    <dbReference type="NCBI Taxonomy" id="155640"/>
    <lineage>
        <taxon>Eukaryota</taxon>
        <taxon>Viridiplantae</taxon>
        <taxon>Streptophyta</taxon>
        <taxon>Embryophyta</taxon>
        <taxon>Tracheophyta</taxon>
        <taxon>Spermatophyta</taxon>
        <taxon>Magnoliopsida</taxon>
        <taxon>eudicotyledons</taxon>
        <taxon>Gunneridae</taxon>
        <taxon>Pentapetalae</taxon>
        <taxon>rosids</taxon>
        <taxon>malvids</taxon>
        <taxon>Sapindales</taxon>
        <taxon>Meliaceae</taxon>
        <taxon>Melia</taxon>
    </lineage>
</organism>
<dbReference type="EMBL" id="CM051406">
    <property type="protein sequence ID" value="KAJ4703382.1"/>
    <property type="molecule type" value="Genomic_DNA"/>
</dbReference>
<sequence>MSSSSKICFNKECKELKSDRPRKGWLLRGGEFAELCDRCGVIFDEGRFCDTYHINASGWRCCESCGKRVHCGCIASVNAFTLLDAGGIECMTCARKNVLSAPTASWPPSLFYQTPLPERIKDFSVKNWTQLAGSGPVPWRQAPSLFNSPMSHTELRPKVPYEVELTMDRINASERLVATTLEKRKVEDFSERLVNGGLKTGSREIPENGNAGLNLDEQPSSCLNKSQQSSSFKDDSSTPHFGLAVSYASPNETNGQIGVSGSHLRPSLQPPLMKQFHGNLHNGVDSLGETQVRNGRPRVDPRGRGQLLPRYWPRFTDQDLQQISGDSNSVITPLFEKMLSASDAGRIGRLVLPKKCAEAYFPPISQPEGLPLKVQDSKGKEWIFQFRFWPNNNSRMYVLEGVTPCIQNMQLQAGDIVTFSRLEPEGKLVMGFRKASTNQASDQDNEATKAGTGVSTNGDAELADPSSWSKVDKSGYIATEAIGVKSSISRKRKNTTLGSKSKRLKIENEDLIELKLTWEEAQGLLRPPPNNVPSVVVIEGYEFEEYEEAPILGKPTIFATDNMGEKIQWIQCEDCSKWRKVPANALLPSKWTCSGNLWDPERSVCSAAQEMQLEDLIPPCNNSAPPKKMKAAKQEPDNVEALEGLDTLANLAILGEGEALPASSQATTKHPRHRPGCSCIVCIQPPSGKGPKHKQTCTCNVCLTVKRRFHTLMLRREKKQSEKEAESSRKKQQQQKQPLPDKSADDEPLSCSKTGNNSPSEKKVVSEGSDDDSNRMKSSTSPFKGQIDLNIQPEREDELSPGSDSGSIVRLIQDATDKYPSQQRLPSSVINSNTALNEGMQCGETGEKIGSGITLDGSHQDADEDDHGILPMKASISANG</sequence>
<evidence type="ECO:0000313" key="1">
    <source>
        <dbReference type="EMBL" id="KAJ4703382.1"/>
    </source>
</evidence>
<name>A0ACC1WWK6_MELAZ</name>
<reference evidence="1 2" key="1">
    <citation type="journal article" date="2023" name="Science">
        <title>Complex scaffold remodeling in plant triterpene biosynthesis.</title>
        <authorList>
            <person name="De La Pena R."/>
            <person name="Hodgson H."/>
            <person name="Liu J.C."/>
            <person name="Stephenson M.J."/>
            <person name="Martin A.C."/>
            <person name="Owen C."/>
            <person name="Harkess A."/>
            <person name="Leebens-Mack J."/>
            <person name="Jimenez L.E."/>
            <person name="Osbourn A."/>
            <person name="Sattely E.S."/>
        </authorList>
    </citation>
    <scope>NUCLEOTIDE SEQUENCE [LARGE SCALE GENOMIC DNA]</scope>
    <source>
        <strain evidence="2">cv. JPN11</strain>
        <tissue evidence="1">Leaf</tissue>
    </source>
</reference>
<keyword evidence="2" id="KW-1185">Reference proteome</keyword>
<accession>A0ACC1WWK6</accession>
<comment type="caution">
    <text evidence="1">The sequence shown here is derived from an EMBL/GenBank/DDBJ whole genome shotgun (WGS) entry which is preliminary data.</text>
</comment>
<gene>
    <name evidence="1" type="ORF">OWV82_023298</name>
</gene>
<evidence type="ECO:0000313" key="2">
    <source>
        <dbReference type="Proteomes" id="UP001164539"/>
    </source>
</evidence>
<protein>
    <submittedName>
        <fullName evidence="1">B3 domain-containing protein</fullName>
    </submittedName>
</protein>
<dbReference type="Proteomes" id="UP001164539">
    <property type="component" value="Chromosome 13"/>
</dbReference>